<organism evidence="8 10">
    <name type="scientific">Didymodactylos carnosus</name>
    <dbReference type="NCBI Taxonomy" id="1234261"/>
    <lineage>
        <taxon>Eukaryota</taxon>
        <taxon>Metazoa</taxon>
        <taxon>Spiralia</taxon>
        <taxon>Gnathifera</taxon>
        <taxon>Rotifera</taxon>
        <taxon>Eurotatoria</taxon>
        <taxon>Bdelloidea</taxon>
        <taxon>Philodinida</taxon>
        <taxon>Philodinidae</taxon>
        <taxon>Didymodactylos</taxon>
    </lineage>
</organism>
<feature type="transmembrane region" description="Helical" evidence="6">
    <location>
        <begin position="155"/>
        <end position="176"/>
    </location>
</feature>
<evidence type="ECO:0000313" key="8">
    <source>
        <dbReference type="EMBL" id="CAF0833453.1"/>
    </source>
</evidence>
<dbReference type="PROSITE" id="PS50105">
    <property type="entry name" value="SAM_DOMAIN"/>
    <property type="match status" value="1"/>
</dbReference>
<gene>
    <name evidence="8" type="ORF">GPM918_LOCUS5178</name>
    <name evidence="9" type="ORF">SRO942_LOCUS5178</name>
</gene>
<feature type="transmembrane region" description="Helical" evidence="6">
    <location>
        <begin position="205"/>
        <end position="223"/>
    </location>
</feature>
<keyword evidence="3 6" id="KW-1133">Transmembrane helix</keyword>
<name>A0A813V7F5_9BILA</name>
<dbReference type="PANTHER" id="PTHR20843">
    <property type="entry name" value="STERILE ALPHA MOTIF DOMAIN CONTAINING PROTEIN 10"/>
    <property type="match status" value="1"/>
</dbReference>
<keyword evidence="2 6" id="KW-0812">Transmembrane</keyword>
<dbReference type="EMBL" id="CAJNOQ010000738">
    <property type="protein sequence ID" value="CAF0833453.1"/>
    <property type="molecule type" value="Genomic_DNA"/>
</dbReference>
<feature type="transmembrane region" description="Helical" evidence="6">
    <location>
        <begin position="683"/>
        <end position="712"/>
    </location>
</feature>
<evidence type="ECO:0000256" key="1">
    <source>
        <dbReference type="ARBA" id="ARBA00004141"/>
    </source>
</evidence>
<feature type="domain" description="SAM" evidence="7">
    <location>
        <begin position="774"/>
        <end position="840"/>
    </location>
</feature>
<evidence type="ECO:0000256" key="6">
    <source>
        <dbReference type="SAM" id="Phobius"/>
    </source>
</evidence>
<dbReference type="PANTHER" id="PTHR20843:SF0">
    <property type="entry name" value="PROTEIN AVEUGLE"/>
    <property type="match status" value="1"/>
</dbReference>
<evidence type="ECO:0000256" key="5">
    <source>
        <dbReference type="SAM" id="MobiDB-lite"/>
    </source>
</evidence>
<dbReference type="InterPro" id="IPR013761">
    <property type="entry name" value="SAM/pointed_sf"/>
</dbReference>
<feature type="region of interest" description="Disordered" evidence="5">
    <location>
        <begin position="544"/>
        <end position="597"/>
    </location>
</feature>
<feature type="transmembrane region" description="Helical" evidence="6">
    <location>
        <begin position="435"/>
        <end position="456"/>
    </location>
</feature>
<feature type="transmembrane region" description="Helical" evidence="6">
    <location>
        <begin position="615"/>
        <end position="633"/>
    </location>
</feature>
<evidence type="ECO:0000256" key="3">
    <source>
        <dbReference type="ARBA" id="ARBA00022989"/>
    </source>
</evidence>
<evidence type="ECO:0000259" key="7">
    <source>
        <dbReference type="PROSITE" id="PS50105"/>
    </source>
</evidence>
<dbReference type="Proteomes" id="UP000681722">
    <property type="component" value="Unassembled WGS sequence"/>
</dbReference>
<protein>
    <recommendedName>
        <fullName evidence="7">SAM domain-containing protein</fullName>
    </recommendedName>
</protein>
<dbReference type="Proteomes" id="UP000663829">
    <property type="component" value="Unassembled WGS sequence"/>
</dbReference>
<sequence length="874" mass="102395">MNDERNLFIFDAVDQQQQQHDRIFNELHDQQQPRAPQPLPFHLDKFFHRQTLLYFQHYVLRIPLLLIFDYLFTEQFTGIIISFMNTLLNYIGSYFSEMNDLAASTNINKTTLSEMINNETTLTLNATLPPFLTETSAFAASAIEVLFENLHNTCLTISTITLSILLPVLVTLQLLLCTDRKLTNVYSYVFSGFIIYYYYQMVKFVQLTSMLSLNTCVIQFLLYSMYSQIQTIRPNVRTKKIQMLFGKLAPFLLILLKNVIFVNQRIWMINYLYYLWILFYLSEIFVSHRHSIYNYYIRKFIFDIYTVIRTLGLQTLFNFVQQRVRIITLLKIFYFTKIIIMPLCFRSVYETPYINGSLNVLSSSSQTLNLTSILSLLNMTTTPNITNNSDAINRSLLMENLIQKYPNLNQQITIQEQQKEAYNVTLIKTIYFTSLYYGTETMFTLISLTLIISFAMKHISYYLFHLLDLWSDDVEQIGFITGVMFFLLLTQSNLSRLNLDQRHIPLCKAFALLVIALLHFLHTQLEPQLLKVAVQNMATKMMLNTDQQRQQQEREYEEIPPNTDTENQVHHRSVSSTANIEQPIEKKSETNDDSVSGPSVPFHTILFRSYHHRHVYTSLGINLFLFVYITFLWRICTFSTWLLAITAFALELSIRLLAALAQYSIYVMDVNNRLKNSEKFDDYIFYIKTITSCFEFLLGLFLLFNGLYILFFESRGTIRAFMLGIHAHFNIHVSARKGYRIYKNRKTAWDNVKKLRLATSDEINSYNDISACFWSNADVLQWVKSYLPELFEKYGGYFKEHNMTGRSLFMLNDNLLYEMGIIDEDDRALFRIEIAKLKLKSDLLSLKTTHHKGTIRFLDDNSSNDTSLALSDNN</sequence>
<dbReference type="OrthoDB" id="4348522at2759"/>
<evidence type="ECO:0000256" key="4">
    <source>
        <dbReference type="ARBA" id="ARBA00023136"/>
    </source>
</evidence>
<dbReference type="Pfam" id="PF13705">
    <property type="entry name" value="TRC8_N"/>
    <property type="match status" value="2"/>
</dbReference>
<dbReference type="AlphaFoldDB" id="A0A813V7F5"/>
<reference evidence="8" key="1">
    <citation type="submission" date="2021-02" db="EMBL/GenBank/DDBJ databases">
        <authorList>
            <person name="Nowell W R."/>
        </authorList>
    </citation>
    <scope>NUCLEOTIDE SEQUENCE</scope>
</reference>
<dbReference type="InterPro" id="IPR025754">
    <property type="entry name" value="TRC8_N_dom"/>
</dbReference>
<dbReference type="Gene3D" id="1.10.150.50">
    <property type="entry name" value="Transcription Factor, Ets-1"/>
    <property type="match status" value="1"/>
</dbReference>
<comment type="caution">
    <text evidence="8">The sequence shown here is derived from an EMBL/GenBank/DDBJ whole genome shotgun (WGS) entry which is preliminary data.</text>
</comment>
<dbReference type="SUPFAM" id="SSF47769">
    <property type="entry name" value="SAM/Pointed domain"/>
    <property type="match status" value="1"/>
</dbReference>
<evidence type="ECO:0000313" key="9">
    <source>
        <dbReference type="EMBL" id="CAF3620546.1"/>
    </source>
</evidence>
<feature type="transmembrane region" description="Helical" evidence="6">
    <location>
        <begin position="476"/>
        <end position="494"/>
    </location>
</feature>
<dbReference type="InterPro" id="IPR052268">
    <property type="entry name" value="SAM_domain-containing_protein"/>
</dbReference>
<dbReference type="EMBL" id="CAJOBC010000738">
    <property type="protein sequence ID" value="CAF3620546.1"/>
    <property type="molecule type" value="Genomic_DNA"/>
</dbReference>
<feature type="transmembrane region" description="Helical" evidence="6">
    <location>
        <begin position="640"/>
        <end position="663"/>
    </location>
</feature>
<dbReference type="SMART" id="SM00454">
    <property type="entry name" value="SAM"/>
    <property type="match status" value="1"/>
</dbReference>
<evidence type="ECO:0000256" key="2">
    <source>
        <dbReference type="ARBA" id="ARBA00022692"/>
    </source>
</evidence>
<feature type="transmembrane region" description="Helical" evidence="6">
    <location>
        <begin position="268"/>
        <end position="288"/>
    </location>
</feature>
<dbReference type="InterPro" id="IPR001660">
    <property type="entry name" value="SAM"/>
</dbReference>
<evidence type="ECO:0000313" key="10">
    <source>
        <dbReference type="Proteomes" id="UP000663829"/>
    </source>
</evidence>
<comment type="subcellular location">
    <subcellularLocation>
        <location evidence="1">Membrane</location>
        <topology evidence="1">Multi-pass membrane protein</topology>
    </subcellularLocation>
</comment>
<feature type="transmembrane region" description="Helical" evidence="6">
    <location>
        <begin position="183"/>
        <end position="199"/>
    </location>
</feature>
<feature type="transmembrane region" description="Helical" evidence="6">
    <location>
        <begin position="244"/>
        <end position="262"/>
    </location>
</feature>
<accession>A0A813V7F5</accession>
<dbReference type="GO" id="GO:0007169">
    <property type="term" value="P:cell surface receptor protein tyrosine kinase signaling pathway"/>
    <property type="evidence" value="ECO:0007669"/>
    <property type="project" value="TreeGrafter"/>
</dbReference>
<keyword evidence="10" id="KW-1185">Reference proteome</keyword>
<proteinExistence type="predicted"/>
<dbReference type="GO" id="GO:0009898">
    <property type="term" value="C:cytoplasmic side of plasma membrane"/>
    <property type="evidence" value="ECO:0007669"/>
    <property type="project" value="TreeGrafter"/>
</dbReference>
<keyword evidence="4 6" id="KW-0472">Membrane</keyword>